<accession>A0A0H4VUQ6</accession>
<dbReference type="KEGG" id="ruf:TH63_11285"/>
<dbReference type="Proteomes" id="UP000036458">
    <property type="component" value="Chromosome"/>
</dbReference>
<dbReference type="STRING" id="1379910.TH63_11285"/>
<dbReference type="InterPro" id="IPR054828">
    <property type="entry name" value="Vit_B12_bind_prot"/>
</dbReference>
<dbReference type="SUPFAM" id="SSF53807">
    <property type="entry name" value="Helical backbone' metal receptor"/>
    <property type="match status" value="1"/>
</dbReference>
<dbReference type="AlphaFoldDB" id="A0A0H4VUQ6"/>
<organism evidence="3 4">
    <name type="scientific">Rufibacter radiotolerans</name>
    <dbReference type="NCBI Taxonomy" id="1379910"/>
    <lineage>
        <taxon>Bacteria</taxon>
        <taxon>Pseudomonadati</taxon>
        <taxon>Bacteroidota</taxon>
        <taxon>Cytophagia</taxon>
        <taxon>Cytophagales</taxon>
        <taxon>Hymenobacteraceae</taxon>
        <taxon>Rufibacter</taxon>
    </lineage>
</organism>
<dbReference type="GO" id="GO:0071281">
    <property type="term" value="P:cellular response to iron ion"/>
    <property type="evidence" value="ECO:0007669"/>
    <property type="project" value="TreeGrafter"/>
</dbReference>
<evidence type="ECO:0000256" key="1">
    <source>
        <dbReference type="ARBA" id="ARBA00022729"/>
    </source>
</evidence>
<dbReference type="PROSITE" id="PS50983">
    <property type="entry name" value="FE_B12_PBP"/>
    <property type="match status" value="1"/>
</dbReference>
<protein>
    <submittedName>
        <fullName evidence="3">Iron ABC transporter substrate-binding protein</fullName>
    </submittedName>
</protein>
<dbReference type="EMBL" id="CP010777">
    <property type="protein sequence ID" value="AKQ47652.1"/>
    <property type="molecule type" value="Genomic_DNA"/>
</dbReference>
<name>A0A0H4VUQ6_9BACT</name>
<dbReference type="InterPro" id="IPR050902">
    <property type="entry name" value="ABC_Transporter_SBP"/>
</dbReference>
<sequence>MFCLALFLGQACDMRKPAAPAASGKHTVTDDLGRKVSLPVKPRRILALAPSMTEMLFAVADTATIIARTQNCDYPAAVLTKPVVINYPMDYERLLALKPEVVFATEGIISLETAAQIEKLGIPVYYQAYDSVSDVLRGLRDLGKLLQQEPKANALADSLQNQLNQLVAGAATSSHKPTVLAITWRDPIYVYGRNTLFTDKLRYAGGQNAVKDVFAQAYPALTREYILQINPEVVLGGSFDQLEKTFFSLYPELRRITAYRQKRIFPVDDDLMSRPSPRVVESIQELKRTLR</sequence>
<evidence type="ECO:0000313" key="3">
    <source>
        <dbReference type="EMBL" id="AKQ47652.1"/>
    </source>
</evidence>
<dbReference type="PATRIC" id="fig|1379910.4.peg.2442"/>
<gene>
    <name evidence="3" type="ORF">TH63_11285</name>
</gene>
<dbReference type="NCBIfam" id="NF038402">
    <property type="entry name" value="TroA_like"/>
    <property type="match status" value="1"/>
</dbReference>
<evidence type="ECO:0000313" key="4">
    <source>
        <dbReference type="Proteomes" id="UP000036458"/>
    </source>
</evidence>
<keyword evidence="1" id="KW-0732">Signal</keyword>
<dbReference type="Pfam" id="PF01497">
    <property type="entry name" value="Peripla_BP_2"/>
    <property type="match status" value="1"/>
</dbReference>
<reference evidence="3 4" key="1">
    <citation type="submission" date="2015-01" db="EMBL/GenBank/DDBJ databases">
        <title>Rufibacter sp./DG31D/ whole genome sequencing.</title>
        <authorList>
            <person name="Kim M.K."/>
            <person name="Srinivasan S."/>
            <person name="Lee J.-J."/>
        </authorList>
    </citation>
    <scope>NUCLEOTIDE SEQUENCE [LARGE SCALE GENOMIC DNA]</scope>
    <source>
        <strain evidence="3 4">DG31D</strain>
    </source>
</reference>
<dbReference type="PANTHER" id="PTHR30535">
    <property type="entry name" value="VITAMIN B12-BINDING PROTEIN"/>
    <property type="match status" value="1"/>
</dbReference>
<proteinExistence type="predicted"/>
<dbReference type="InterPro" id="IPR002491">
    <property type="entry name" value="ABC_transptr_periplasmic_BD"/>
</dbReference>
<dbReference type="PANTHER" id="PTHR30535:SF34">
    <property type="entry name" value="MOLYBDATE-BINDING PROTEIN MOLA"/>
    <property type="match status" value="1"/>
</dbReference>
<feature type="domain" description="Fe/B12 periplasmic-binding" evidence="2">
    <location>
        <begin position="44"/>
        <end position="291"/>
    </location>
</feature>
<keyword evidence="4" id="KW-1185">Reference proteome</keyword>
<evidence type="ECO:0000259" key="2">
    <source>
        <dbReference type="PROSITE" id="PS50983"/>
    </source>
</evidence>
<dbReference type="Gene3D" id="3.40.50.1980">
    <property type="entry name" value="Nitrogenase molybdenum iron protein domain"/>
    <property type="match status" value="2"/>
</dbReference>